<evidence type="ECO:0000313" key="1">
    <source>
        <dbReference type="EMBL" id="CAA7393241.1"/>
    </source>
</evidence>
<dbReference type="EMBL" id="LR746266">
    <property type="protein sequence ID" value="CAA7393241.1"/>
    <property type="molecule type" value="Genomic_DNA"/>
</dbReference>
<dbReference type="AlphaFoldDB" id="A0A7I8K8U9"/>
<name>A0A7I8K8U9_SPIIN</name>
<gene>
    <name evidence="1" type="ORF">SI8410_03004022</name>
</gene>
<proteinExistence type="predicted"/>
<keyword evidence="2" id="KW-1185">Reference proteome</keyword>
<sequence>MASAGGGGGKDEGSAKAAAAAVADHITQAVKSTSNLIHLMQENSPSQARLAKLTKNLLVKTATIKNTGQVLEQLPRVISSLDAYMDSGLQSSPHLDTVGQLLSNMESSRIRSAFGDQRSKEVIIPVLTIFQKMFMYKLIFKLKKTSIFLSSLMFHYYIIILL</sequence>
<accession>A0A7I8K8U9</accession>
<protein>
    <submittedName>
        <fullName evidence="1">Uncharacterized protein</fullName>
    </submittedName>
</protein>
<dbReference type="OrthoDB" id="1923377at2759"/>
<evidence type="ECO:0000313" key="2">
    <source>
        <dbReference type="Proteomes" id="UP000663760"/>
    </source>
</evidence>
<dbReference type="Proteomes" id="UP000663760">
    <property type="component" value="Chromosome 3"/>
</dbReference>
<organism evidence="1 2">
    <name type="scientific">Spirodela intermedia</name>
    <name type="common">Intermediate duckweed</name>
    <dbReference type="NCBI Taxonomy" id="51605"/>
    <lineage>
        <taxon>Eukaryota</taxon>
        <taxon>Viridiplantae</taxon>
        <taxon>Streptophyta</taxon>
        <taxon>Embryophyta</taxon>
        <taxon>Tracheophyta</taxon>
        <taxon>Spermatophyta</taxon>
        <taxon>Magnoliopsida</taxon>
        <taxon>Liliopsida</taxon>
        <taxon>Araceae</taxon>
        <taxon>Lemnoideae</taxon>
        <taxon>Spirodela</taxon>
    </lineage>
</organism>
<reference evidence="1" key="1">
    <citation type="submission" date="2020-02" db="EMBL/GenBank/DDBJ databases">
        <authorList>
            <person name="Scholz U."/>
            <person name="Mascher M."/>
            <person name="Fiebig A."/>
        </authorList>
    </citation>
    <scope>NUCLEOTIDE SEQUENCE</scope>
</reference>